<dbReference type="PANTHER" id="PTHR24064">
    <property type="entry name" value="SOLUTE CARRIER FAMILY 22 MEMBER"/>
    <property type="match status" value="1"/>
</dbReference>
<evidence type="ECO:0000313" key="8">
    <source>
        <dbReference type="EMBL" id="CAF1593870.1"/>
    </source>
</evidence>
<name>A0A815FX45_9BILA</name>
<feature type="transmembrane region" description="Helical" evidence="5">
    <location>
        <begin position="166"/>
        <end position="189"/>
    </location>
</feature>
<proteinExistence type="predicted"/>
<feature type="transmembrane region" description="Helical" evidence="5">
    <location>
        <begin position="134"/>
        <end position="154"/>
    </location>
</feature>
<dbReference type="InterPro" id="IPR036259">
    <property type="entry name" value="MFS_trans_sf"/>
</dbReference>
<dbReference type="Proteomes" id="UP000663854">
    <property type="component" value="Unassembled WGS sequence"/>
</dbReference>
<comment type="caution">
    <text evidence="6">The sequence shown here is derived from an EMBL/GenBank/DDBJ whole genome shotgun (WGS) entry which is preliminary data.</text>
</comment>
<organism evidence="6 9">
    <name type="scientific">Rotaria sordida</name>
    <dbReference type="NCBI Taxonomy" id="392033"/>
    <lineage>
        <taxon>Eukaryota</taxon>
        <taxon>Metazoa</taxon>
        <taxon>Spiralia</taxon>
        <taxon>Gnathifera</taxon>
        <taxon>Rotifera</taxon>
        <taxon>Eurotatoria</taxon>
        <taxon>Bdelloidea</taxon>
        <taxon>Philodinida</taxon>
        <taxon>Philodinidae</taxon>
        <taxon>Rotaria</taxon>
    </lineage>
</organism>
<feature type="transmembrane region" description="Helical" evidence="5">
    <location>
        <begin position="201"/>
        <end position="223"/>
    </location>
</feature>
<dbReference type="GO" id="GO:0016020">
    <property type="term" value="C:membrane"/>
    <property type="evidence" value="ECO:0007669"/>
    <property type="project" value="UniProtKB-SubCell"/>
</dbReference>
<keyword evidence="4 5" id="KW-0472">Membrane</keyword>
<evidence type="ECO:0000256" key="5">
    <source>
        <dbReference type="SAM" id="Phobius"/>
    </source>
</evidence>
<dbReference type="SUPFAM" id="SSF103473">
    <property type="entry name" value="MFS general substrate transporter"/>
    <property type="match status" value="1"/>
</dbReference>
<evidence type="ECO:0000256" key="3">
    <source>
        <dbReference type="ARBA" id="ARBA00022989"/>
    </source>
</evidence>
<dbReference type="GO" id="GO:0022857">
    <property type="term" value="F:transmembrane transporter activity"/>
    <property type="evidence" value="ECO:0007669"/>
    <property type="project" value="InterPro"/>
</dbReference>
<evidence type="ECO:0000256" key="1">
    <source>
        <dbReference type="ARBA" id="ARBA00004141"/>
    </source>
</evidence>
<dbReference type="AlphaFoldDB" id="A0A815FX45"/>
<evidence type="ECO:0000313" key="6">
    <source>
        <dbReference type="EMBL" id="CAF1331078.1"/>
    </source>
</evidence>
<evidence type="ECO:0000313" key="9">
    <source>
        <dbReference type="Proteomes" id="UP000663864"/>
    </source>
</evidence>
<dbReference type="Pfam" id="PF07690">
    <property type="entry name" value="MFS_1"/>
    <property type="match status" value="1"/>
</dbReference>
<keyword evidence="3 5" id="KW-1133">Transmembrane helix</keyword>
<evidence type="ECO:0000256" key="2">
    <source>
        <dbReference type="ARBA" id="ARBA00022692"/>
    </source>
</evidence>
<keyword evidence="2 5" id="KW-0812">Transmembrane</keyword>
<dbReference type="Proteomes" id="UP000663864">
    <property type="component" value="Unassembled WGS sequence"/>
</dbReference>
<feature type="transmembrane region" description="Helical" evidence="5">
    <location>
        <begin position="303"/>
        <end position="322"/>
    </location>
</feature>
<evidence type="ECO:0000313" key="7">
    <source>
        <dbReference type="EMBL" id="CAF1335097.1"/>
    </source>
</evidence>
<dbReference type="Proteomes" id="UP000663870">
    <property type="component" value="Unassembled WGS sequence"/>
</dbReference>
<evidence type="ECO:0000256" key="4">
    <source>
        <dbReference type="ARBA" id="ARBA00023136"/>
    </source>
</evidence>
<evidence type="ECO:0008006" key="11">
    <source>
        <dbReference type="Google" id="ProtNLM"/>
    </source>
</evidence>
<dbReference type="EMBL" id="CAJNOL010004742">
    <property type="protein sequence ID" value="CAF1593870.1"/>
    <property type="molecule type" value="Genomic_DNA"/>
</dbReference>
<dbReference type="Gene3D" id="1.20.1250.20">
    <property type="entry name" value="MFS general substrate transporter like domains"/>
    <property type="match status" value="1"/>
</dbReference>
<dbReference type="InterPro" id="IPR011701">
    <property type="entry name" value="MFS"/>
</dbReference>
<accession>A0A815FX45</accession>
<dbReference type="EMBL" id="CAJNOT010002617">
    <property type="protein sequence ID" value="CAF1331078.1"/>
    <property type="molecule type" value="Genomic_DNA"/>
</dbReference>
<comment type="subcellular location">
    <subcellularLocation>
        <location evidence="1">Membrane</location>
        <topology evidence="1">Multi-pass membrane protein</topology>
    </subcellularLocation>
</comment>
<sequence>MIEFSAGIVSLYYVYGAAEPEHRCRLPSQIWPNDNQFNPINAQHEACLRQYIPMENGRWDQCHIFNLTISNKSLIDCPNGWVFDRSVFLGLTFTEEASLVCHAKAKKSWLSTLMQMAGFALLIIGVLADRFGRKAIITTVSLLLLTICLSMQIVMQWIPISINLKFGLLLTNQFAFGLIFSTVNVAFVLMLELTTSTYRSIAGSIASCCFAFGGVLITLFAYLTRHWQTLLWTVTAFIGLSFPYLYYIPESPLHLYSTKQYSKLETLLRRIAKTNGRTDSECRLGAIIAPVIDSSVVEQYLSLTFYVYGSVALAVLLLILLLPETKNVSLGDTDDNTNNKDGTQIIVSPPVNIGDIEI</sequence>
<reference evidence="6" key="1">
    <citation type="submission" date="2021-02" db="EMBL/GenBank/DDBJ databases">
        <authorList>
            <person name="Nowell W R."/>
        </authorList>
    </citation>
    <scope>NUCLEOTIDE SEQUENCE</scope>
</reference>
<gene>
    <name evidence="8" type="ORF">JXQ802_LOCUS47515</name>
    <name evidence="7" type="ORF">PYM288_LOCUS31605</name>
    <name evidence="6" type="ORF">ZHD862_LOCUS29525</name>
</gene>
<protein>
    <recommendedName>
        <fullName evidence="11">Major facilitator superfamily (MFS) profile domain-containing protein</fullName>
    </recommendedName>
</protein>
<keyword evidence="10" id="KW-1185">Reference proteome</keyword>
<dbReference type="EMBL" id="CAJNOH010003410">
    <property type="protein sequence ID" value="CAF1335097.1"/>
    <property type="molecule type" value="Genomic_DNA"/>
</dbReference>
<feature type="transmembrane region" description="Helical" evidence="5">
    <location>
        <begin position="109"/>
        <end position="128"/>
    </location>
</feature>
<evidence type="ECO:0000313" key="10">
    <source>
        <dbReference type="Proteomes" id="UP000663870"/>
    </source>
</evidence>
<feature type="transmembrane region" description="Helical" evidence="5">
    <location>
        <begin position="230"/>
        <end position="248"/>
    </location>
</feature>